<protein>
    <submittedName>
        <fullName evidence="1">Uncharacterized protein</fullName>
    </submittedName>
</protein>
<gene>
    <name evidence="1" type="ORF">PGLA1383_LOCUS23444</name>
</gene>
<proteinExistence type="predicted"/>
<dbReference type="AlphaFoldDB" id="A0A813F594"/>
<name>A0A813F594_POLGL</name>
<dbReference type="OrthoDB" id="409092at2759"/>
<dbReference type="EMBL" id="CAJNNV010017682">
    <property type="protein sequence ID" value="CAE8605327.1"/>
    <property type="molecule type" value="Genomic_DNA"/>
</dbReference>
<dbReference type="InterPro" id="IPR017853">
    <property type="entry name" value="GH"/>
</dbReference>
<accession>A0A813F594</accession>
<evidence type="ECO:0000313" key="2">
    <source>
        <dbReference type="Proteomes" id="UP000654075"/>
    </source>
</evidence>
<comment type="caution">
    <text evidence="1">The sequence shown here is derived from an EMBL/GenBank/DDBJ whole genome shotgun (WGS) entry which is preliminary data.</text>
</comment>
<reference evidence="1" key="1">
    <citation type="submission" date="2021-02" db="EMBL/GenBank/DDBJ databases">
        <authorList>
            <person name="Dougan E. K."/>
            <person name="Rhodes N."/>
            <person name="Thang M."/>
            <person name="Chan C."/>
        </authorList>
    </citation>
    <scope>NUCLEOTIDE SEQUENCE</scope>
</reference>
<organism evidence="1 2">
    <name type="scientific">Polarella glacialis</name>
    <name type="common">Dinoflagellate</name>
    <dbReference type="NCBI Taxonomy" id="89957"/>
    <lineage>
        <taxon>Eukaryota</taxon>
        <taxon>Sar</taxon>
        <taxon>Alveolata</taxon>
        <taxon>Dinophyceae</taxon>
        <taxon>Suessiales</taxon>
        <taxon>Suessiaceae</taxon>
        <taxon>Polarella</taxon>
    </lineage>
</organism>
<evidence type="ECO:0000313" key="1">
    <source>
        <dbReference type="EMBL" id="CAE8605327.1"/>
    </source>
</evidence>
<dbReference type="Proteomes" id="UP000654075">
    <property type="component" value="Unassembled WGS sequence"/>
</dbReference>
<dbReference type="SUPFAM" id="SSF51445">
    <property type="entry name" value="(Trans)glycosidases"/>
    <property type="match status" value="1"/>
</dbReference>
<feature type="non-terminal residue" evidence="1">
    <location>
        <position position="116"/>
    </location>
</feature>
<feature type="non-terminal residue" evidence="1">
    <location>
        <position position="1"/>
    </location>
</feature>
<keyword evidence="2" id="KW-1185">Reference proteome</keyword>
<sequence length="116" mass="12563">ALGANAVRLYHSMGTGSEQDHGGFLDRAQALQLNVMPGMHSNEPDLCPGFDCFDAWYNATSQGFKQGFLQGGEWHPAVAAVILMNEPDFYENDPQCVPSGAWCRVKGVLSALDGFL</sequence>